<comment type="similarity">
    <text evidence="1 13">Belongs to the ATPase alpha/beta chains family.</text>
</comment>
<evidence type="ECO:0000256" key="4">
    <source>
        <dbReference type="ARBA" id="ARBA00022448"/>
    </source>
</evidence>
<keyword evidence="6 13" id="KW-0375">Hydrogen ion transport</keyword>
<keyword evidence="4 13" id="KW-0813">Transport</keyword>
<evidence type="ECO:0000256" key="10">
    <source>
        <dbReference type="ARBA" id="ARBA00023310"/>
    </source>
</evidence>
<feature type="domain" description="ATP synthase A/B type C-terminal" evidence="17">
    <location>
        <begin position="442"/>
        <end position="544"/>
    </location>
</feature>
<evidence type="ECO:0000313" key="18">
    <source>
        <dbReference type="EMBL" id="QGU95696.1"/>
    </source>
</evidence>
<evidence type="ECO:0000256" key="1">
    <source>
        <dbReference type="ARBA" id="ARBA00008936"/>
    </source>
</evidence>
<dbReference type="CDD" id="cd18119">
    <property type="entry name" value="ATP-synt_V_A-type_alpha_N"/>
    <property type="match status" value="1"/>
</dbReference>
<dbReference type="InterPro" id="IPR023366">
    <property type="entry name" value="ATP_synth_asu-like_sf"/>
</dbReference>
<evidence type="ECO:0000313" key="19">
    <source>
        <dbReference type="Proteomes" id="UP000422764"/>
    </source>
</evidence>
<evidence type="ECO:0000259" key="14">
    <source>
        <dbReference type="Pfam" id="PF00006"/>
    </source>
</evidence>
<dbReference type="Gene3D" id="1.10.1140.10">
    <property type="entry name" value="Bovine Mitochondrial F1-atpase, Atp Synthase Beta Chain, Chain D, domain 3"/>
    <property type="match status" value="1"/>
</dbReference>
<dbReference type="InterPro" id="IPR020003">
    <property type="entry name" value="ATPase_a/bsu_AS"/>
</dbReference>
<feature type="domain" description="ATPsynthase alpha/beta subunit barrel-sandwich" evidence="16">
    <location>
        <begin position="108"/>
        <end position="193"/>
    </location>
</feature>
<comment type="catalytic activity">
    <reaction evidence="13">
        <text>ATP + H2O + 4 H(+)(in) = ADP + phosphate + 5 H(+)(out)</text>
        <dbReference type="Rhea" id="RHEA:57720"/>
        <dbReference type="ChEBI" id="CHEBI:15377"/>
        <dbReference type="ChEBI" id="CHEBI:15378"/>
        <dbReference type="ChEBI" id="CHEBI:30616"/>
        <dbReference type="ChEBI" id="CHEBI:43474"/>
        <dbReference type="ChEBI" id="CHEBI:456216"/>
        <dbReference type="EC" id="7.1.2.2"/>
    </reaction>
</comment>
<dbReference type="FunFam" id="2.40.30.20:FF:000002">
    <property type="entry name" value="V-type proton ATPase catalytic subunit A"/>
    <property type="match status" value="1"/>
</dbReference>
<evidence type="ECO:0000256" key="2">
    <source>
        <dbReference type="ARBA" id="ARBA00012473"/>
    </source>
</evidence>
<dbReference type="EC" id="7.1.2.2" evidence="2 13"/>
<keyword evidence="10 13" id="KW-0066">ATP synthesis</keyword>
<feature type="domain" description="ATPase F1/V1/A1 complex alpha/beta subunit nucleotide-binding" evidence="14">
    <location>
        <begin position="211"/>
        <end position="434"/>
    </location>
</feature>
<evidence type="ECO:0000256" key="6">
    <source>
        <dbReference type="ARBA" id="ARBA00022781"/>
    </source>
</evidence>
<dbReference type="Gene3D" id="2.40.30.20">
    <property type="match status" value="1"/>
</dbReference>
<dbReference type="Gene3D" id="2.40.50.100">
    <property type="match status" value="1"/>
</dbReference>
<comment type="function">
    <text evidence="12 13">Produces ATP from ADP in the presence of a proton gradient across the membrane. The V-type alpha chain is a catalytic subunit.</text>
</comment>
<evidence type="ECO:0000256" key="3">
    <source>
        <dbReference type="ARBA" id="ARBA00018003"/>
    </source>
</evidence>
<feature type="binding site" evidence="13">
    <location>
        <begin position="231"/>
        <end position="238"/>
    </location>
    <ligand>
        <name>ATP</name>
        <dbReference type="ChEBI" id="CHEBI:30616"/>
    </ligand>
</feature>
<dbReference type="Pfam" id="PF00006">
    <property type="entry name" value="ATP-synt_ab"/>
    <property type="match status" value="1"/>
</dbReference>
<organism evidence="18 19">
    <name type="scientific">Clostridium bovifaecis</name>
    <dbReference type="NCBI Taxonomy" id="2184719"/>
    <lineage>
        <taxon>Bacteria</taxon>
        <taxon>Bacillati</taxon>
        <taxon>Bacillota</taxon>
        <taxon>Clostridia</taxon>
        <taxon>Eubacteriales</taxon>
        <taxon>Clostridiaceae</taxon>
        <taxon>Clostridium</taxon>
    </lineage>
</organism>
<dbReference type="CDD" id="cd01134">
    <property type="entry name" value="V_A-ATPase_A"/>
    <property type="match status" value="1"/>
</dbReference>
<evidence type="ECO:0000256" key="5">
    <source>
        <dbReference type="ARBA" id="ARBA00022741"/>
    </source>
</evidence>
<dbReference type="GO" id="GO:0005524">
    <property type="term" value="F:ATP binding"/>
    <property type="evidence" value="ECO:0007669"/>
    <property type="project" value="UniProtKB-UniRule"/>
</dbReference>
<dbReference type="GO" id="GO:0046961">
    <property type="term" value="F:proton-transporting ATPase activity, rotational mechanism"/>
    <property type="evidence" value="ECO:0007669"/>
    <property type="project" value="InterPro"/>
</dbReference>
<dbReference type="Pfam" id="PF22919">
    <property type="entry name" value="ATP-synt_VA_C"/>
    <property type="match status" value="1"/>
</dbReference>
<dbReference type="FunFam" id="1.10.1140.10:FF:000002">
    <property type="entry name" value="V-type proton ATPase catalytic subunit A"/>
    <property type="match status" value="1"/>
</dbReference>
<dbReference type="PROSITE" id="PS00152">
    <property type="entry name" value="ATPASE_ALPHA_BETA"/>
    <property type="match status" value="1"/>
</dbReference>
<dbReference type="InterPro" id="IPR027417">
    <property type="entry name" value="P-loop_NTPase"/>
</dbReference>
<keyword evidence="19" id="KW-1185">Reference proteome</keyword>
<dbReference type="Gene3D" id="3.40.50.300">
    <property type="entry name" value="P-loop containing nucleotide triphosphate hydrolases"/>
    <property type="match status" value="1"/>
</dbReference>
<evidence type="ECO:0000256" key="7">
    <source>
        <dbReference type="ARBA" id="ARBA00022840"/>
    </source>
</evidence>
<dbReference type="InterPro" id="IPR055190">
    <property type="entry name" value="ATP-synt_VA_C"/>
</dbReference>
<evidence type="ECO:0000256" key="8">
    <source>
        <dbReference type="ARBA" id="ARBA00022967"/>
    </source>
</evidence>
<dbReference type="InterPro" id="IPR022878">
    <property type="entry name" value="V-ATPase_asu"/>
</dbReference>
<dbReference type="CDD" id="cd18111">
    <property type="entry name" value="ATP-synt_V_A-type_alpha_C"/>
    <property type="match status" value="1"/>
</dbReference>
<dbReference type="GO" id="GO:0042777">
    <property type="term" value="P:proton motive force-driven plasma membrane ATP synthesis"/>
    <property type="evidence" value="ECO:0007669"/>
    <property type="project" value="UniProtKB-UniRule"/>
</dbReference>
<dbReference type="GO" id="GO:0045259">
    <property type="term" value="C:proton-transporting ATP synthase complex"/>
    <property type="evidence" value="ECO:0007669"/>
    <property type="project" value="UniProtKB-ARBA"/>
</dbReference>
<keyword evidence="8 13" id="KW-1278">Translocase</keyword>
<dbReference type="Pfam" id="PF02874">
    <property type="entry name" value="ATP-synt_ab_N"/>
    <property type="match status" value="1"/>
</dbReference>
<dbReference type="FunFam" id="3.40.50.300:FF:000675">
    <property type="entry name" value="V-type ATP synthase alpha chain"/>
    <property type="match status" value="1"/>
</dbReference>
<evidence type="ECO:0000256" key="9">
    <source>
        <dbReference type="ARBA" id="ARBA00023065"/>
    </source>
</evidence>
<gene>
    <name evidence="13" type="primary">atpA</name>
    <name evidence="18" type="ORF">GOM49_11880</name>
</gene>
<dbReference type="EMBL" id="CP046522">
    <property type="protein sequence ID" value="QGU95696.1"/>
    <property type="molecule type" value="Genomic_DNA"/>
</dbReference>
<dbReference type="SUPFAM" id="SSF52540">
    <property type="entry name" value="P-loop containing nucleoside triphosphate hydrolases"/>
    <property type="match status" value="1"/>
</dbReference>
<dbReference type="Pfam" id="PF16886">
    <property type="entry name" value="ATP-synt_ab_Xtn"/>
    <property type="match status" value="1"/>
</dbReference>
<evidence type="ECO:0000259" key="16">
    <source>
        <dbReference type="Pfam" id="PF16886"/>
    </source>
</evidence>
<dbReference type="SUPFAM" id="SSF50615">
    <property type="entry name" value="N-terminal domain of alpha and beta subunits of F1 ATP synthase"/>
    <property type="match status" value="1"/>
</dbReference>
<proteinExistence type="inferred from homology"/>
<keyword evidence="9 13" id="KW-0406">Ion transport</keyword>
<dbReference type="InterPro" id="IPR024034">
    <property type="entry name" value="ATPase_F1/V1_b/a_C"/>
</dbReference>
<evidence type="ECO:0000256" key="13">
    <source>
        <dbReference type="HAMAP-Rule" id="MF_00309"/>
    </source>
</evidence>
<dbReference type="PANTHER" id="PTHR43607:SF1">
    <property type="entry name" value="H(+)-TRANSPORTING TWO-SECTOR ATPASE"/>
    <property type="match status" value="1"/>
</dbReference>
<dbReference type="InterPro" id="IPR004100">
    <property type="entry name" value="ATPase_F1/V1/A1_a/bsu_N"/>
</dbReference>
<dbReference type="SUPFAM" id="SSF47917">
    <property type="entry name" value="C-terminal domain of alpha and beta subunits of F1 ATP synthase"/>
    <property type="match status" value="1"/>
</dbReference>
<dbReference type="Proteomes" id="UP000422764">
    <property type="component" value="Chromosome"/>
</dbReference>
<dbReference type="PANTHER" id="PTHR43607">
    <property type="entry name" value="V-TYPE PROTON ATPASE CATALYTIC SUBUNIT A"/>
    <property type="match status" value="1"/>
</dbReference>
<evidence type="ECO:0000256" key="12">
    <source>
        <dbReference type="ARBA" id="ARBA00054855"/>
    </source>
</evidence>
<dbReference type="InterPro" id="IPR031686">
    <property type="entry name" value="ATP-synth_a_Xtn"/>
</dbReference>
<evidence type="ECO:0000259" key="17">
    <source>
        <dbReference type="Pfam" id="PF22919"/>
    </source>
</evidence>
<dbReference type="InterPro" id="IPR036121">
    <property type="entry name" value="ATPase_F1/V1/A1_a/bsu_N_sf"/>
</dbReference>
<feature type="domain" description="ATPase F1/V1/A1 complex alpha/beta subunit N-terminal" evidence="15">
    <location>
        <begin position="6"/>
        <end position="68"/>
    </location>
</feature>
<keyword evidence="7 13" id="KW-0067">ATP-binding</keyword>
<accession>A0A6I6EXP7</accession>
<name>A0A6I6EXP7_9CLOT</name>
<keyword evidence="5 13" id="KW-0547">Nucleotide-binding</keyword>
<dbReference type="InterPro" id="IPR000194">
    <property type="entry name" value="ATPase_F1/V1/A1_a/bsu_nucl-bd"/>
</dbReference>
<protein>
    <recommendedName>
        <fullName evidence="3 13">V-type ATP synthase alpha chain</fullName>
        <ecNumber evidence="2 13">7.1.2.2</ecNumber>
    </recommendedName>
    <alternativeName>
        <fullName evidence="11 13">V-ATPase subunit A</fullName>
    </alternativeName>
</protein>
<sequence length="592" mass="65235">MKTGRVVKVSGPLVIAEGMEEASIYDVVKVGSKRLIGEIIEMRGDKASIQVYEETTGLGPGAPVETTGEPLSVELGPGLVESMFDGIQRPLEGIAAVAGSYLTKGVEVTSLPRDKKWHFVPTVKVGDEVKSGYIIGTVQETTVVNHKIMVPYGIEGKIVSISEGDFTIEETVAEIETSKGTEKLIMLQKWPVRKGRPYAQKLNPIEPLVTGQRVIDTFFPVVKGGAACVPGPFGSGKTVVQHQLAKWGDAEIVVYIGCGERGNEMTDVLNEFPELKDPRTGESLMKRTVLIANTSNMPVAAREASIYTGITIGEYFRDMGYSVALMADSTSRWAEALREMSGRLEEMPGDEGYPAYLGSRLADFYERAGKIVCLGDDGREGALTAIGAVSPPGGDLSEPVTQSTLRIVKVFWGLDSQLAYRRHFPAINWLNSYSLYLESIGQWMNENVSEEWVELRTRAMALLQEEANLEEIVRLVGIDALSESDRLKLEVAKSIREDYLMQNAFHDVDTYASLDKQYRMLKLVLAFQDEAERALKSGVYLKKIIDMGEIKDKIARSKYIPETDLDKIDAIREELRTAADKLIAEEGVMVNA</sequence>
<evidence type="ECO:0000259" key="15">
    <source>
        <dbReference type="Pfam" id="PF02874"/>
    </source>
</evidence>
<dbReference type="NCBIfam" id="NF003220">
    <property type="entry name" value="PRK04192.1"/>
    <property type="match status" value="1"/>
</dbReference>
<dbReference type="FunFam" id="2.40.50.100:FF:000008">
    <property type="entry name" value="V-type proton ATPase catalytic subunit A"/>
    <property type="match status" value="1"/>
</dbReference>
<reference evidence="18 19" key="1">
    <citation type="submission" date="2019-12" db="EMBL/GenBank/DDBJ databases">
        <title>Genome sequenceing of Clostridium bovifaecis.</title>
        <authorList>
            <person name="Yao Y."/>
        </authorList>
    </citation>
    <scope>NUCLEOTIDE SEQUENCE [LARGE SCALE GENOMIC DNA]</scope>
    <source>
        <strain evidence="18 19">BXX</strain>
    </source>
</reference>
<dbReference type="GO" id="GO:0046933">
    <property type="term" value="F:proton-transporting ATP synthase activity, rotational mechanism"/>
    <property type="evidence" value="ECO:0007669"/>
    <property type="project" value="UniProtKB-UniRule"/>
</dbReference>
<dbReference type="AlphaFoldDB" id="A0A6I6EXP7"/>
<dbReference type="HAMAP" id="MF_00309">
    <property type="entry name" value="ATP_synth_A_arch"/>
    <property type="match status" value="1"/>
</dbReference>
<evidence type="ECO:0000256" key="11">
    <source>
        <dbReference type="ARBA" id="ARBA00031719"/>
    </source>
</evidence>